<keyword evidence="1" id="KW-0812">Transmembrane</keyword>
<comment type="caution">
    <text evidence="2">The sequence shown here is derived from an EMBL/GenBank/DDBJ whole genome shotgun (WGS) entry which is preliminary data.</text>
</comment>
<evidence type="ECO:0000256" key="1">
    <source>
        <dbReference type="SAM" id="Phobius"/>
    </source>
</evidence>
<feature type="transmembrane region" description="Helical" evidence="1">
    <location>
        <begin position="69"/>
        <end position="88"/>
    </location>
</feature>
<gene>
    <name evidence="2" type="ORF">ODALV1_LOCUS2526</name>
</gene>
<proteinExistence type="predicted"/>
<accession>A0ABP1PQ72</accession>
<protein>
    <recommendedName>
        <fullName evidence="4">ADP,ATP carrier protein</fullName>
    </recommendedName>
</protein>
<organism evidence="2 3">
    <name type="scientific">Orchesella dallaii</name>
    <dbReference type="NCBI Taxonomy" id="48710"/>
    <lineage>
        <taxon>Eukaryota</taxon>
        <taxon>Metazoa</taxon>
        <taxon>Ecdysozoa</taxon>
        <taxon>Arthropoda</taxon>
        <taxon>Hexapoda</taxon>
        <taxon>Collembola</taxon>
        <taxon>Entomobryomorpha</taxon>
        <taxon>Entomobryoidea</taxon>
        <taxon>Orchesellidae</taxon>
        <taxon>Orchesellinae</taxon>
        <taxon>Orchesella</taxon>
    </lineage>
</organism>
<evidence type="ECO:0000313" key="2">
    <source>
        <dbReference type="EMBL" id="CAL8073174.1"/>
    </source>
</evidence>
<reference evidence="2 3" key="1">
    <citation type="submission" date="2024-08" db="EMBL/GenBank/DDBJ databases">
        <authorList>
            <person name="Cucini C."/>
            <person name="Frati F."/>
        </authorList>
    </citation>
    <scope>NUCLEOTIDE SEQUENCE [LARGE SCALE GENOMIC DNA]</scope>
</reference>
<feature type="transmembrane region" description="Helical" evidence="1">
    <location>
        <begin position="173"/>
        <end position="194"/>
    </location>
</feature>
<dbReference type="EMBL" id="CAXLJM020000007">
    <property type="protein sequence ID" value="CAL8073174.1"/>
    <property type="molecule type" value="Genomic_DNA"/>
</dbReference>
<feature type="transmembrane region" description="Helical" evidence="1">
    <location>
        <begin position="132"/>
        <end position="152"/>
    </location>
</feature>
<name>A0ABP1PQ72_9HEXA</name>
<keyword evidence="3" id="KW-1185">Reference proteome</keyword>
<evidence type="ECO:0000313" key="3">
    <source>
        <dbReference type="Proteomes" id="UP001642540"/>
    </source>
</evidence>
<dbReference type="Proteomes" id="UP001642540">
    <property type="component" value="Unassembled WGS sequence"/>
</dbReference>
<feature type="transmembrane region" description="Helical" evidence="1">
    <location>
        <begin position="41"/>
        <end position="62"/>
    </location>
</feature>
<sequence>MKPKCSSGMTSNTLRESKNSMKVLRRFRVLHRAFNHCFQSYFFPVHKSLVIAISTCAVYGVIRLTGPRAIVMGFVSLLALIYSIPALFQIEMFLKGEDIPKFVFQYLKFFSHVHETYADKSKPKNLVKVNKFMTTMFVIGILINFENSSLILKKPYKPQFFTSIFANPSQVPIFYRMPLIILQMWVWINTWVSICHFGSVPTT</sequence>
<evidence type="ECO:0008006" key="4">
    <source>
        <dbReference type="Google" id="ProtNLM"/>
    </source>
</evidence>
<keyword evidence="1" id="KW-0472">Membrane</keyword>
<keyword evidence="1" id="KW-1133">Transmembrane helix</keyword>